<evidence type="ECO:0000256" key="1">
    <source>
        <dbReference type="ARBA" id="ARBA00009391"/>
    </source>
</evidence>
<dbReference type="PROSITE" id="PS50163">
    <property type="entry name" value="RECA_3"/>
    <property type="match status" value="1"/>
</dbReference>
<evidence type="ECO:0000313" key="17">
    <source>
        <dbReference type="Proteomes" id="UP000294321"/>
    </source>
</evidence>
<gene>
    <name evidence="10 16" type="primary">recA</name>
    <name evidence="16" type="ORF">ELX58_02710</name>
</gene>
<evidence type="ECO:0000256" key="9">
    <source>
        <dbReference type="ARBA" id="ARBA00023236"/>
    </source>
</evidence>
<comment type="subcellular location">
    <subcellularLocation>
        <location evidence="10">Cytoplasm</location>
    </subcellularLocation>
</comment>
<dbReference type="PANTHER" id="PTHR45900:SF1">
    <property type="entry name" value="MITOCHONDRIAL DNA REPAIR PROTEIN RECA HOMOLOG-RELATED"/>
    <property type="match status" value="1"/>
</dbReference>
<comment type="similarity">
    <text evidence="1 10 12">Belongs to the RecA family.</text>
</comment>
<comment type="caution">
    <text evidence="10">Lacks conserved residue(s) required for the propagation of feature annotation.</text>
</comment>
<evidence type="ECO:0000256" key="12">
    <source>
        <dbReference type="RuleBase" id="RU004527"/>
    </source>
</evidence>
<dbReference type="RefSeq" id="WP_133441633.1">
    <property type="nucleotide sequence ID" value="NZ_CP034726.1"/>
</dbReference>
<dbReference type="Pfam" id="PF00154">
    <property type="entry name" value="RecA_N"/>
    <property type="match status" value="1"/>
</dbReference>
<proteinExistence type="inferred from homology"/>
<dbReference type="GO" id="GO:0006310">
    <property type="term" value="P:DNA recombination"/>
    <property type="evidence" value="ECO:0007669"/>
    <property type="project" value="UniProtKB-UniRule"/>
</dbReference>
<dbReference type="InterPro" id="IPR020584">
    <property type="entry name" value="DNA_recomb/repair_RecA_CS"/>
</dbReference>
<evidence type="ECO:0000256" key="4">
    <source>
        <dbReference type="ARBA" id="ARBA00022763"/>
    </source>
</evidence>
<reference evidence="17" key="1">
    <citation type="submission" date="2018-12" db="EMBL/GenBank/DDBJ databases">
        <title>A new species of lactobacillus.</title>
        <authorList>
            <person name="Jian Y."/>
            <person name="Xin L."/>
            <person name="Hong Z.J."/>
            <person name="Ming L.Z."/>
            <person name="Hong X.Z."/>
        </authorList>
    </citation>
    <scope>NUCLEOTIDE SEQUENCE [LARGE SCALE GENOMIC DNA]</scope>
    <source>
        <strain evidence="17">HSLZ-75</strain>
    </source>
</reference>
<dbReference type="GO" id="GO:0005829">
    <property type="term" value="C:cytosol"/>
    <property type="evidence" value="ECO:0007669"/>
    <property type="project" value="TreeGrafter"/>
</dbReference>
<keyword evidence="7 10" id="KW-0233">DNA recombination</keyword>
<dbReference type="OrthoDB" id="9776733at2"/>
<dbReference type="GO" id="GO:0003684">
    <property type="term" value="F:damaged DNA binding"/>
    <property type="evidence" value="ECO:0007669"/>
    <property type="project" value="UniProtKB-UniRule"/>
</dbReference>
<accession>A0A4P6ZK43</accession>
<dbReference type="NCBIfam" id="TIGR02012">
    <property type="entry name" value="tigrfam_recA"/>
    <property type="match status" value="1"/>
</dbReference>
<evidence type="ECO:0000259" key="14">
    <source>
        <dbReference type="PROSITE" id="PS50162"/>
    </source>
</evidence>
<dbReference type="SUPFAM" id="SSF52540">
    <property type="entry name" value="P-loop containing nucleoside triphosphate hydrolases"/>
    <property type="match status" value="1"/>
</dbReference>
<keyword evidence="5 10" id="KW-0067">ATP-binding</keyword>
<dbReference type="PRINTS" id="PR00142">
    <property type="entry name" value="RECA"/>
</dbReference>
<keyword evidence="3 10" id="KW-0547">Nucleotide-binding</keyword>
<evidence type="ECO:0000256" key="5">
    <source>
        <dbReference type="ARBA" id="ARBA00022840"/>
    </source>
</evidence>
<dbReference type="Pfam" id="PF21096">
    <property type="entry name" value="RecA_C"/>
    <property type="match status" value="1"/>
</dbReference>
<evidence type="ECO:0000256" key="11">
    <source>
        <dbReference type="RuleBase" id="RU000526"/>
    </source>
</evidence>
<evidence type="ECO:0000256" key="6">
    <source>
        <dbReference type="ARBA" id="ARBA00023125"/>
    </source>
</evidence>
<dbReference type="AlphaFoldDB" id="A0A4P6ZK43"/>
<dbReference type="InterPro" id="IPR020587">
    <property type="entry name" value="RecA_monomer-monomer_interface"/>
</dbReference>
<feature type="domain" description="RecA family profile 1" evidence="14">
    <location>
        <begin position="40"/>
        <end position="198"/>
    </location>
</feature>
<dbReference type="PROSITE" id="PS50162">
    <property type="entry name" value="RECA_2"/>
    <property type="match status" value="1"/>
</dbReference>
<dbReference type="InterPro" id="IPR003593">
    <property type="entry name" value="AAA+_ATPase"/>
</dbReference>
<dbReference type="KEGG" id="lji:ELX58_02710"/>
<dbReference type="GO" id="GO:0003697">
    <property type="term" value="F:single-stranded DNA binding"/>
    <property type="evidence" value="ECO:0007669"/>
    <property type="project" value="UniProtKB-UniRule"/>
</dbReference>
<dbReference type="InterPro" id="IPR020588">
    <property type="entry name" value="RecA_ATP-bd"/>
</dbReference>
<dbReference type="FunFam" id="3.40.50.300:FF:000087">
    <property type="entry name" value="Recombinase RecA"/>
    <property type="match status" value="1"/>
</dbReference>
<dbReference type="InterPro" id="IPR049428">
    <property type="entry name" value="RecA-like_N"/>
</dbReference>
<keyword evidence="10" id="KW-0963">Cytoplasm</keyword>
<evidence type="ECO:0000256" key="8">
    <source>
        <dbReference type="ARBA" id="ARBA00023204"/>
    </source>
</evidence>
<dbReference type="GO" id="GO:0009432">
    <property type="term" value="P:SOS response"/>
    <property type="evidence" value="ECO:0007669"/>
    <property type="project" value="UniProtKB-UniRule"/>
</dbReference>
<dbReference type="PROSITE" id="PS00321">
    <property type="entry name" value="RECA_1"/>
    <property type="match status" value="1"/>
</dbReference>
<protein>
    <recommendedName>
        <fullName evidence="2 10">Protein RecA</fullName>
    </recommendedName>
    <alternativeName>
        <fullName evidence="10 11">Recombinase A</fullName>
    </alternativeName>
</protein>
<evidence type="ECO:0000256" key="10">
    <source>
        <dbReference type="HAMAP-Rule" id="MF_00268"/>
    </source>
</evidence>
<name>A0A4P6ZK43_9LACO</name>
<dbReference type="InterPro" id="IPR013765">
    <property type="entry name" value="DNA_recomb/repair_RecA"/>
</dbReference>
<evidence type="ECO:0000256" key="7">
    <source>
        <dbReference type="ARBA" id="ARBA00023172"/>
    </source>
</evidence>
<dbReference type="GO" id="GO:0140664">
    <property type="term" value="F:ATP-dependent DNA damage sensor activity"/>
    <property type="evidence" value="ECO:0007669"/>
    <property type="project" value="InterPro"/>
</dbReference>
<dbReference type="Gene3D" id="3.40.50.300">
    <property type="entry name" value="P-loop containing nucleotide triphosphate hydrolases"/>
    <property type="match status" value="1"/>
</dbReference>
<keyword evidence="6 10" id="KW-0238">DNA-binding</keyword>
<dbReference type="SMART" id="SM00382">
    <property type="entry name" value="AAA"/>
    <property type="match status" value="1"/>
</dbReference>
<dbReference type="InterPro" id="IPR027417">
    <property type="entry name" value="P-loop_NTPase"/>
</dbReference>
<feature type="region of interest" description="Disordered" evidence="13">
    <location>
        <begin position="330"/>
        <end position="373"/>
    </location>
</feature>
<keyword evidence="9 10" id="KW-0742">SOS response</keyword>
<dbReference type="HAMAP" id="MF_00268">
    <property type="entry name" value="RecA"/>
    <property type="match status" value="1"/>
</dbReference>
<dbReference type="SUPFAM" id="SSF54752">
    <property type="entry name" value="RecA protein, C-terminal domain"/>
    <property type="match status" value="1"/>
</dbReference>
<dbReference type="GO" id="GO:0006281">
    <property type="term" value="P:DNA repair"/>
    <property type="evidence" value="ECO:0007669"/>
    <property type="project" value="UniProtKB-UniRule"/>
</dbReference>
<dbReference type="InterPro" id="IPR049261">
    <property type="entry name" value="RecA-like_C"/>
</dbReference>
<dbReference type="CDD" id="cd00983">
    <property type="entry name" value="RecA"/>
    <property type="match status" value="1"/>
</dbReference>
<evidence type="ECO:0000259" key="15">
    <source>
        <dbReference type="PROSITE" id="PS50163"/>
    </source>
</evidence>
<dbReference type="PANTHER" id="PTHR45900">
    <property type="entry name" value="RECA"/>
    <property type="match status" value="1"/>
</dbReference>
<dbReference type="GO" id="GO:0005524">
    <property type="term" value="F:ATP binding"/>
    <property type="evidence" value="ECO:0007669"/>
    <property type="project" value="UniProtKB-UniRule"/>
</dbReference>
<evidence type="ECO:0000313" key="16">
    <source>
        <dbReference type="EMBL" id="QBP18076.1"/>
    </source>
</evidence>
<evidence type="ECO:0000256" key="3">
    <source>
        <dbReference type="ARBA" id="ARBA00022741"/>
    </source>
</evidence>
<keyword evidence="8 10" id="KW-0234">DNA repair</keyword>
<dbReference type="EMBL" id="CP034726">
    <property type="protein sequence ID" value="QBP18076.1"/>
    <property type="molecule type" value="Genomic_DNA"/>
</dbReference>
<dbReference type="Proteomes" id="UP000294321">
    <property type="component" value="Chromosome"/>
</dbReference>
<comment type="function">
    <text evidence="10">Can catalyze the hydrolysis of ATP in the presence of single-stranded DNA, the ATP-dependent uptake of single-stranded DNA by duplex DNA, and the ATP-dependent hybridization of homologous single-stranded DNAs. It interacts with LexA causing its activation and leading to its autocatalytic cleavage.</text>
</comment>
<organism evidence="16 17">
    <name type="scientific">Acetilactobacillus jinshanensis</name>
    <dbReference type="NCBI Taxonomy" id="1720083"/>
    <lineage>
        <taxon>Bacteria</taxon>
        <taxon>Bacillati</taxon>
        <taxon>Bacillota</taxon>
        <taxon>Bacilli</taxon>
        <taxon>Lactobacillales</taxon>
        <taxon>Lactobacillaceae</taxon>
        <taxon>Acetilactobacillus</taxon>
    </lineage>
</organism>
<feature type="domain" description="RecA family profile 2" evidence="15">
    <location>
        <begin position="203"/>
        <end position="276"/>
    </location>
</feature>
<evidence type="ECO:0000256" key="13">
    <source>
        <dbReference type="SAM" id="MobiDB-lite"/>
    </source>
</evidence>
<sequence length="373" mass="40462">MAKKQDQAKMRKNALDGALKQITKEFGKGSIMRMSDRPLTVPTFSSGSLAIDNALGGGYPMGRITEIYGPESAGKTTLALEATAQVQKHGGVVAYIDAENALDPDYAKALGVNINDLLLSQPDTGEQGLQIANALVKSSAVDLIVVDSVAALVPRQEIEGEMGDSHVGLQARMMSQALRSFSGELSRTNTAMIFINQLREKVGVMFGNPETTPGGRALKFYSSVRLEIRRGKKIKKGTDVIGCQGKVKITKNKIAPPFKRCTVDIMFGGGISQLGELIDMGADKDIIDKAGAWYSYDGKRIGQGRENAKKWLHDHPDACKKLYNEVRTAYGMKADPDDSNDKDKTDKDKKASSDKKAKSPKQENLLHGKKADK</sequence>
<feature type="compositionally biased region" description="Basic and acidic residues" evidence="13">
    <location>
        <begin position="334"/>
        <end position="373"/>
    </location>
</feature>
<keyword evidence="4 10" id="KW-0227">DNA damage</keyword>
<dbReference type="InterPro" id="IPR023400">
    <property type="entry name" value="RecA_C_sf"/>
</dbReference>
<evidence type="ECO:0000256" key="2">
    <source>
        <dbReference type="ARBA" id="ARBA00015553"/>
    </source>
</evidence>
<keyword evidence="17" id="KW-1185">Reference proteome</keyword>